<dbReference type="Proteomes" id="UP001652621">
    <property type="component" value="Unplaced"/>
</dbReference>
<dbReference type="GO" id="GO:0008061">
    <property type="term" value="F:chitin binding"/>
    <property type="evidence" value="ECO:0007669"/>
    <property type="project" value="InterPro"/>
</dbReference>
<evidence type="ECO:0000313" key="3">
    <source>
        <dbReference type="Proteomes" id="UP001652621"/>
    </source>
</evidence>
<evidence type="ECO:0000259" key="2">
    <source>
        <dbReference type="PROSITE" id="PS50940"/>
    </source>
</evidence>
<feature type="chain" id="PRO_5046297673" evidence="1">
    <location>
        <begin position="20"/>
        <end position="166"/>
    </location>
</feature>
<dbReference type="RefSeq" id="XP_011295092.3">
    <property type="nucleotide sequence ID" value="XM_011296790.3"/>
</dbReference>
<dbReference type="InterPro" id="IPR002557">
    <property type="entry name" value="Chitin-bd_dom"/>
</dbReference>
<accession>A0A9J7IDP3</accession>
<organism evidence="3 4">
    <name type="scientific">Musca domestica</name>
    <name type="common">House fly</name>
    <dbReference type="NCBI Taxonomy" id="7370"/>
    <lineage>
        <taxon>Eukaryota</taxon>
        <taxon>Metazoa</taxon>
        <taxon>Ecdysozoa</taxon>
        <taxon>Arthropoda</taxon>
        <taxon>Hexapoda</taxon>
        <taxon>Insecta</taxon>
        <taxon>Pterygota</taxon>
        <taxon>Neoptera</taxon>
        <taxon>Endopterygota</taxon>
        <taxon>Diptera</taxon>
        <taxon>Brachycera</taxon>
        <taxon>Muscomorpha</taxon>
        <taxon>Muscoidea</taxon>
        <taxon>Muscidae</taxon>
        <taxon>Musca</taxon>
    </lineage>
</organism>
<dbReference type="PANTHER" id="PTHR20987:SF0">
    <property type="entry name" value="CHITIN-BINDING TYPE-2 DOMAIN-CONTAINING PROTEIN-RELATED"/>
    <property type="match status" value="1"/>
</dbReference>
<dbReference type="VEuPathDB" id="VectorBase:MDOMA2_012291"/>
<dbReference type="KEGG" id="mde:101897190"/>
<proteinExistence type="predicted"/>
<dbReference type="SUPFAM" id="SSF57625">
    <property type="entry name" value="Invertebrate chitin-binding proteins"/>
    <property type="match status" value="2"/>
</dbReference>
<keyword evidence="3" id="KW-1185">Reference proteome</keyword>
<dbReference type="GO" id="GO:0005576">
    <property type="term" value="C:extracellular region"/>
    <property type="evidence" value="ECO:0007669"/>
    <property type="project" value="InterPro"/>
</dbReference>
<dbReference type="OrthoDB" id="7913749at2759"/>
<evidence type="ECO:0000256" key="1">
    <source>
        <dbReference type="SAM" id="SignalP"/>
    </source>
</evidence>
<dbReference type="PROSITE" id="PS50940">
    <property type="entry name" value="CHIT_BIND_II"/>
    <property type="match status" value="2"/>
</dbReference>
<feature type="domain" description="Chitin-binding type-2" evidence="2">
    <location>
        <begin position="101"/>
        <end position="164"/>
    </location>
</feature>
<evidence type="ECO:0000313" key="4">
    <source>
        <dbReference type="RefSeq" id="XP_011295092.3"/>
    </source>
</evidence>
<sequence length="166" mass="18969">MRVLAFLALLLSLCYSTSSACDPQSNNQPQCNQINLNIPIRNFWDPTVYWLCKSSQSIAELIKCPDSLLFDPVRRECVPNKKWIWLKPCSATTCDPESNNEPICDGTNLNKPIRNFWDPTAYWMCSQANAAADLVKCPIDHMFDSEKQLCIPSSMWTWSEPCPNKM</sequence>
<name>A0A9J7IDP3_MUSDO</name>
<protein>
    <submittedName>
        <fullName evidence="4">Uncharacterized protein LOC101897190</fullName>
    </submittedName>
</protein>
<feature type="domain" description="Chitin-binding type-2" evidence="2">
    <location>
        <begin position="28"/>
        <end position="91"/>
    </location>
</feature>
<dbReference type="PROSITE" id="PS51257">
    <property type="entry name" value="PROKAR_LIPOPROTEIN"/>
    <property type="match status" value="1"/>
</dbReference>
<feature type="signal peptide" evidence="1">
    <location>
        <begin position="1"/>
        <end position="19"/>
    </location>
</feature>
<dbReference type="PANTHER" id="PTHR20987">
    <property type="entry name" value="CHITIN-BINDING TYPE-2 DOMAIN-CONTAINING PROTEIN-RELATED"/>
    <property type="match status" value="1"/>
</dbReference>
<reference evidence="4" key="1">
    <citation type="submission" date="2025-08" db="UniProtKB">
        <authorList>
            <consortium name="RefSeq"/>
        </authorList>
    </citation>
    <scope>IDENTIFICATION</scope>
    <source>
        <strain evidence="4">Aabys</strain>
        <tissue evidence="4">Whole body</tissue>
    </source>
</reference>
<dbReference type="InterPro" id="IPR036508">
    <property type="entry name" value="Chitin-bd_dom_sf"/>
</dbReference>
<dbReference type="GeneID" id="101897190"/>
<dbReference type="AlphaFoldDB" id="A0A9J7IDP3"/>
<keyword evidence="1" id="KW-0732">Signal</keyword>
<gene>
    <name evidence="4" type="primary">LOC101897190</name>
</gene>